<dbReference type="EMBL" id="RBAN01000002">
    <property type="protein sequence ID" value="RKN55898.1"/>
    <property type="molecule type" value="Genomic_DNA"/>
</dbReference>
<protein>
    <submittedName>
        <fullName evidence="1">Uncharacterized protein</fullName>
    </submittedName>
</protein>
<dbReference type="AlphaFoldDB" id="A0A3B0A585"/>
<evidence type="ECO:0000313" key="2">
    <source>
        <dbReference type="Proteomes" id="UP000279968"/>
    </source>
</evidence>
<dbReference type="RefSeq" id="WP_120780081.1">
    <property type="nucleotide sequence ID" value="NZ_JBHLUP010000002.1"/>
</dbReference>
<dbReference type="Proteomes" id="UP000279968">
    <property type="component" value="Unassembled WGS sequence"/>
</dbReference>
<accession>A0A3B0A585</accession>
<comment type="caution">
    <text evidence="1">The sequence shown here is derived from an EMBL/GenBank/DDBJ whole genome shotgun (WGS) entry which is preliminary data.</text>
</comment>
<organism evidence="1 2">
    <name type="scientific">Micromonospora costi</name>
    <dbReference type="NCBI Taxonomy" id="1530042"/>
    <lineage>
        <taxon>Bacteria</taxon>
        <taxon>Bacillati</taxon>
        <taxon>Actinomycetota</taxon>
        <taxon>Actinomycetes</taxon>
        <taxon>Micromonosporales</taxon>
        <taxon>Micromonosporaceae</taxon>
        <taxon>Micromonospora</taxon>
    </lineage>
</organism>
<keyword evidence="2" id="KW-1185">Reference proteome</keyword>
<dbReference type="OrthoDB" id="9897414at2"/>
<name>A0A3B0A585_9ACTN</name>
<gene>
    <name evidence="1" type="ORF">D7193_15010</name>
</gene>
<proteinExistence type="predicted"/>
<evidence type="ECO:0000313" key="1">
    <source>
        <dbReference type="EMBL" id="RKN55898.1"/>
    </source>
</evidence>
<sequence length="75" mass="8010">MTITVPGTAVTDETVVTLPGDILDDNWVRGYEPTGEPRTTADLRATYGTADPDELACRFAVAEDIALARTLAGDR</sequence>
<reference evidence="1 2" key="1">
    <citation type="journal article" date="2015" name="Int. J. Syst. Evol. Microbiol.">
        <title>Micromonospora costi sp. nov., isolated from a leaf of Costus speciosus.</title>
        <authorList>
            <person name="Thawai C."/>
        </authorList>
    </citation>
    <scope>NUCLEOTIDE SEQUENCE [LARGE SCALE GENOMIC DNA]</scope>
    <source>
        <strain evidence="1 2">CS1-12</strain>
    </source>
</reference>